<dbReference type="AlphaFoldDB" id="A0A8S9SDA5"/>
<proteinExistence type="predicted"/>
<accession>A0A8S9SDA5</accession>
<sequence length="449" mass="50111">MAPSFSFPLPPITADRLEELYTVLGVHRAVVFDLASTSESPEAVRDGYCGAYLSFFETCGLFFPIPEAIFNILEELGLSLTQMCTNFLRHLLALLVKAREEGLLFGLDELRHLVLMKRNNQNPWTLLMSPRPSHQIIQGVPYRDQNWREEFFVFKIDEAYVGSFDFSRLPRYWAEDIVHSGRSSMTDGLRGLIGALRRGGGSPSNPPPSDRLERQLARRSLFCTSRSALAGKAASGLPLIPIPNSDDEGSPEGAVSFQVRIERTEAHPRGRQSFIHGPGRSRFTCSLYEVRGLSPPSLASLDEEGAYAKVVVASSKVMEAFNEFAVTMEDRVHALRNESEVEKGKVEEREIFETKVATLRTKVVELETDRDRDIRRGSRAARREIANNFREIKDEGLVVEDEIVCLKEMEKDCEAAASLAAASLAAVSDWSAAGLDLPQVRRRGCEIIC</sequence>
<protein>
    <submittedName>
        <fullName evidence="1">Uncharacterized protein</fullName>
    </submittedName>
</protein>
<evidence type="ECO:0000313" key="2">
    <source>
        <dbReference type="Proteomes" id="UP000712600"/>
    </source>
</evidence>
<reference evidence="1" key="1">
    <citation type="submission" date="2019-12" db="EMBL/GenBank/DDBJ databases">
        <title>Genome sequencing and annotation of Brassica cretica.</title>
        <authorList>
            <person name="Studholme D.J."/>
            <person name="Sarris P."/>
        </authorList>
    </citation>
    <scope>NUCLEOTIDE SEQUENCE</scope>
    <source>
        <strain evidence="1">PFS-109/04</strain>
        <tissue evidence="1">Leaf</tissue>
    </source>
</reference>
<dbReference type="EMBL" id="QGKX02000004">
    <property type="protein sequence ID" value="KAF3599832.1"/>
    <property type="molecule type" value="Genomic_DNA"/>
</dbReference>
<gene>
    <name evidence="1" type="ORF">F2Q69_00035286</name>
</gene>
<evidence type="ECO:0000313" key="1">
    <source>
        <dbReference type="EMBL" id="KAF3599832.1"/>
    </source>
</evidence>
<name>A0A8S9SDA5_BRACR</name>
<comment type="caution">
    <text evidence="1">The sequence shown here is derived from an EMBL/GenBank/DDBJ whole genome shotgun (WGS) entry which is preliminary data.</text>
</comment>
<dbReference type="Proteomes" id="UP000712600">
    <property type="component" value="Unassembled WGS sequence"/>
</dbReference>
<organism evidence="1 2">
    <name type="scientific">Brassica cretica</name>
    <name type="common">Mustard</name>
    <dbReference type="NCBI Taxonomy" id="69181"/>
    <lineage>
        <taxon>Eukaryota</taxon>
        <taxon>Viridiplantae</taxon>
        <taxon>Streptophyta</taxon>
        <taxon>Embryophyta</taxon>
        <taxon>Tracheophyta</taxon>
        <taxon>Spermatophyta</taxon>
        <taxon>Magnoliopsida</taxon>
        <taxon>eudicotyledons</taxon>
        <taxon>Gunneridae</taxon>
        <taxon>Pentapetalae</taxon>
        <taxon>rosids</taxon>
        <taxon>malvids</taxon>
        <taxon>Brassicales</taxon>
        <taxon>Brassicaceae</taxon>
        <taxon>Brassiceae</taxon>
        <taxon>Brassica</taxon>
    </lineage>
</organism>